<dbReference type="EMBL" id="CASHTH010004522">
    <property type="protein sequence ID" value="CAI8058503.1"/>
    <property type="molecule type" value="Genomic_DNA"/>
</dbReference>
<gene>
    <name evidence="2" type="ORF">GBAR_LOCUS31812</name>
</gene>
<feature type="compositionally biased region" description="Basic and acidic residues" evidence="1">
    <location>
        <begin position="1"/>
        <end position="11"/>
    </location>
</feature>
<comment type="caution">
    <text evidence="2">The sequence shown here is derived from an EMBL/GenBank/DDBJ whole genome shotgun (WGS) entry which is preliminary data.</text>
</comment>
<reference evidence="2" key="1">
    <citation type="submission" date="2023-03" db="EMBL/GenBank/DDBJ databases">
        <authorList>
            <person name="Steffen K."/>
            <person name="Cardenas P."/>
        </authorList>
    </citation>
    <scope>NUCLEOTIDE SEQUENCE</scope>
</reference>
<accession>A0AA35U2I6</accession>
<feature type="region of interest" description="Disordered" evidence="1">
    <location>
        <begin position="1"/>
        <end position="23"/>
    </location>
</feature>
<organism evidence="2 3">
    <name type="scientific">Geodia barretti</name>
    <name type="common">Barrett's horny sponge</name>
    <dbReference type="NCBI Taxonomy" id="519541"/>
    <lineage>
        <taxon>Eukaryota</taxon>
        <taxon>Metazoa</taxon>
        <taxon>Porifera</taxon>
        <taxon>Demospongiae</taxon>
        <taxon>Heteroscleromorpha</taxon>
        <taxon>Tetractinellida</taxon>
        <taxon>Astrophorina</taxon>
        <taxon>Geodiidae</taxon>
        <taxon>Geodia</taxon>
    </lineage>
</organism>
<evidence type="ECO:0000313" key="2">
    <source>
        <dbReference type="EMBL" id="CAI8058503.1"/>
    </source>
</evidence>
<keyword evidence="3" id="KW-1185">Reference proteome</keyword>
<name>A0AA35U2I6_GEOBA</name>
<sequence length="51" mass="5625">MFVHGTFRDSKVSTLPHSKMKPPHTNCIVQATLSTGDTVGTINTSGTWHNW</sequence>
<dbReference type="Proteomes" id="UP001174909">
    <property type="component" value="Unassembled WGS sequence"/>
</dbReference>
<dbReference type="AlphaFoldDB" id="A0AA35U2I6"/>
<evidence type="ECO:0000313" key="3">
    <source>
        <dbReference type="Proteomes" id="UP001174909"/>
    </source>
</evidence>
<evidence type="ECO:0000256" key="1">
    <source>
        <dbReference type="SAM" id="MobiDB-lite"/>
    </source>
</evidence>
<protein>
    <submittedName>
        <fullName evidence="2">Uncharacterized protein</fullName>
    </submittedName>
</protein>
<proteinExistence type="predicted"/>